<evidence type="ECO:0000256" key="3">
    <source>
        <dbReference type="ARBA" id="ARBA00022801"/>
    </source>
</evidence>
<reference evidence="5 6" key="1">
    <citation type="submission" date="2024-08" db="EMBL/GenBank/DDBJ databases">
        <title>Genome mining of Saccharopolyspora cebuensis PGLac3 from Nigerian medicinal plant.</title>
        <authorList>
            <person name="Ezeobiora C.E."/>
            <person name="Igbokwe N.H."/>
            <person name="Amin D.H."/>
            <person name="Mendie U.E."/>
        </authorList>
    </citation>
    <scope>NUCLEOTIDE SEQUENCE [LARGE SCALE GENOMIC DNA]</scope>
    <source>
        <strain evidence="5 6">PGLac3</strain>
    </source>
</reference>
<dbReference type="Pfam" id="PF16113">
    <property type="entry name" value="ECH_2"/>
    <property type="match status" value="1"/>
</dbReference>
<evidence type="ECO:0000259" key="4">
    <source>
        <dbReference type="Pfam" id="PF16113"/>
    </source>
</evidence>
<dbReference type="Proteomes" id="UP001564626">
    <property type="component" value="Unassembled WGS sequence"/>
</dbReference>
<sequence length="343" mass="36330">MTEPEILLDEQGALGRITLNRPKALNSLTLGMVRSMAEALERWRDAGHITAVLIDGAGDRGLCAGGDVRALHDAAAAGDESLPATFWAEEYRLNSALANYPKPVVGLMDGICMGGGVGITAHGSHRVVTERSRIGMPEVGIGFVPDVGGTYLLSRAPGELGTHLALSAAPITGADAIQAGMADHHVPSSELPALVEALATGDVDAALAKYATPPPDSDLAVHRDWIDAAYSADSVEQVLERLRYRPEEAAHAAAEVIGAKSPTALKVALRSLRTDFGSLEDALRQEFRVSMACVRIGDFVEGVRATLVDKDHRPRWSPPELAAVDDARVAEFFAPRPDGELVL</sequence>
<evidence type="ECO:0000256" key="2">
    <source>
        <dbReference type="ARBA" id="ARBA00011915"/>
    </source>
</evidence>
<comment type="catalytic activity">
    <reaction evidence="1">
        <text>3-hydroxy-2-methylpropanoyl-CoA + H2O = 3-hydroxy-2-methylpropanoate + CoA + H(+)</text>
        <dbReference type="Rhea" id="RHEA:20888"/>
        <dbReference type="ChEBI" id="CHEBI:11805"/>
        <dbReference type="ChEBI" id="CHEBI:15377"/>
        <dbReference type="ChEBI" id="CHEBI:15378"/>
        <dbReference type="ChEBI" id="CHEBI:57287"/>
        <dbReference type="ChEBI" id="CHEBI:57340"/>
        <dbReference type="EC" id="3.1.2.4"/>
    </reaction>
</comment>
<dbReference type="InterPro" id="IPR032259">
    <property type="entry name" value="HIBYL-CoA-H"/>
</dbReference>
<dbReference type="EMBL" id="JBGEHV010000009">
    <property type="protein sequence ID" value="MEY8039219.1"/>
    <property type="molecule type" value="Genomic_DNA"/>
</dbReference>
<dbReference type="InterPro" id="IPR045004">
    <property type="entry name" value="ECH_dom"/>
</dbReference>
<accession>A0ABV4CIJ1</accession>
<dbReference type="PANTHER" id="PTHR43176:SF3">
    <property type="entry name" value="3-HYDROXYISOBUTYRYL-COA HYDROLASE, MITOCHONDRIAL"/>
    <property type="match status" value="1"/>
</dbReference>
<evidence type="ECO:0000256" key="1">
    <source>
        <dbReference type="ARBA" id="ARBA00001709"/>
    </source>
</evidence>
<name>A0ABV4CIJ1_9PSEU</name>
<dbReference type="NCBIfam" id="NF004127">
    <property type="entry name" value="PRK05617.1"/>
    <property type="match status" value="1"/>
</dbReference>
<dbReference type="CDD" id="cd06558">
    <property type="entry name" value="crotonase-like"/>
    <property type="match status" value="1"/>
</dbReference>
<dbReference type="RefSeq" id="WP_345364747.1">
    <property type="nucleotide sequence ID" value="NZ_BAABII010000012.1"/>
</dbReference>
<proteinExistence type="predicted"/>
<evidence type="ECO:0000313" key="5">
    <source>
        <dbReference type="EMBL" id="MEY8039219.1"/>
    </source>
</evidence>
<dbReference type="Gene3D" id="3.90.226.10">
    <property type="entry name" value="2-enoyl-CoA Hydratase, Chain A, domain 1"/>
    <property type="match status" value="1"/>
</dbReference>
<dbReference type="PANTHER" id="PTHR43176">
    <property type="entry name" value="3-HYDROXYISOBUTYRYL-COA HYDROLASE-RELATED"/>
    <property type="match status" value="1"/>
</dbReference>
<organism evidence="5 6">
    <name type="scientific">Saccharopolyspora cebuensis</name>
    <dbReference type="NCBI Taxonomy" id="418759"/>
    <lineage>
        <taxon>Bacteria</taxon>
        <taxon>Bacillati</taxon>
        <taxon>Actinomycetota</taxon>
        <taxon>Actinomycetes</taxon>
        <taxon>Pseudonocardiales</taxon>
        <taxon>Pseudonocardiaceae</taxon>
        <taxon>Saccharopolyspora</taxon>
    </lineage>
</organism>
<evidence type="ECO:0000313" key="6">
    <source>
        <dbReference type="Proteomes" id="UP001564626"/>
    </source>
</evidence>
<protein>
    <recommendedName>
        <fullName evidence="2">3-hydroxyisobutyryl-CoA hydrolase</fullName>
        <ecNumber evidence="2">3.1.2.4</ecNumber>
    </recommendedName>
</protein>
<dbReference type="InterPro" id="IPR029045">
    <property type="entry name" value="ClpP/crotonase-like_dom_sf"/>
</dbReference>
<feature type="domain" description="Enoyl-CoA hydratase/isomerase" evidence="4">
    <location>
        <begin position="15"/>
        <end position="333"/>
    </location>
</feature>
<dbReference type="SUPFAM" id="SSF52096">
    <property type="entry name" value="ClpP/crotonase"/>
    <property type="match status" value="1"/>
</dbReference>
<comment type="caution">
    <text evidence="5">The sequence shown here is derived from an EMBL/GenBank/DDBJ whole genome shotgun (WGS) entry which is preliminary data.</text>
</comment>
<dbReference type="EC" id="3.1.2.4" evidence="2"/>
<keyword evidence="3" id="KW-0378">Hydrolase</keyword>
<gene>
    <name evidence="5" type="ORF">AB8O55_07395</name>
</gene>
<keyword evidence="6" id="KW-1185">Reference proteome</keyword>